<dbReference type="GO" id="GO:0004984">
    <property type="term" value="F:olfactory receptor activity"/>
    <property type="evidence" value="ECO:0007669"/>
    <property type="project" value="InterPro"/>
</dbReference>
<dbReference type="Pfam" id="PF02949">
    <property type="entry name" value="7tm_6"/>
    <property type="match status" value="1"/>
</dbReference>
<dbReference type="AlphaFoldDB" id="A0A385H543"/>
<keyword evidence="2" id="KW-1003">Cell membrane</keyword>
<evidence type="ECO:0000256" key="6">
    <source>
        <dbReference type="ARBA" id="ARBA00022989"/>
    </source>
</evidence>
<feature type="transmembrane region" description="Helical" evidence="10">
    <location>
        <begin position="37"/>
        <end position="56"/>
    </location>
</feature>
<keyword evidence="8 10" id="KW-0675">Receptor</keyword>
<feature type="transmembrane region" description="Helical" evidence="10">
    <location>
        <begin position="292"/>
        <end position="319"/>
    </location>
</feature>
<feature type="transmembrane region" description="Helical" evidence="10">
    <location>
        <begin position="181"/>
        <end position="205"/>
    </location>
</feature>
<dbReference type="PANTHER" id="PTHR21137:SF35">
    <property type="entry name" value="ODORANT RECEPTOR 19A-RELATED"/>
    <property type="match status" value="1"/>
</dbReference>
<comment type="subcellular location">
    <subcellularLocation>
        <location evidence="1 10">Cell membrane</location>
        <topology evidence="1 10">Multi-pass membrane protein</topology>
    </subcellularLocation>
</comment>
<evidence type="ECO:0000256" key="10">
    <source>
        <dbReference type="RuleBase" id="RU351113"/>
    </source>
</evidence>
<protein>
    <recommendedName>
        <fullName evidence="10">Odorant receptor</fullName>
    </recommendedName>
</protein>
<feature type="transmembrane region" description="Helical" evidence="10">
    <location>
        <begin position="62"/>
        <end position="85"/>
    </location>
</feature>
<evidence type="ECO:0000256" key="5">
    <source>
        <dbReference type="ARBA" id="ARBA00022725"/>
    </source>
</evidence>
<proteinExistence type="evidence at transcript level"/>
<accession>A0A385H543</accession>
<feature type="transmembrane region" description="Helical" evidence="10">
    <location>
        <begin position="266"/>
        <end position="285"/>
    </location>
</feature>
<dbReference type="PANTHER" id="PTHR21137">
    <property type="entry name" value="ODORANT RECEPTOR"/>
    <property type="match status" value="1"/>
</dbReference>
<name>A0A385H543_9HEMI</name>
<evidence type="ECO:0000256" key="2">
    <source>
        <dbReference type="ARBA" id="ARBA00022475"/>
    </source>
</evidence>
<evidence type="ECO:0000256" key="8">
    <source>
        <dbReference type="ARBA" id="ARBA00023170"/>
    </source>
</evidence>
<keyword evidence="6 10" id="KW-1133">Transmembrane helix</keyword>
<keyword evidence="4 10" id="KW-0812">Transmembrane</keyword>
<dbReference type="GO" id="GO:0005886">
    <property type="term" value="C:plasma membrane"/>
    <property type="evidence" value="ECO:0007669"/>
    <property type="project" value="UniProtKB-SubCell"/>
</dbReference>
<keyword evidence="7 10" id="KW-0472">Membrane</keyword>
<keyword evidence="3 10" id="KW-0716">Sensory transduction</keyword>
<keyword evidence="9 10" id="KW-0807">Transducer</keyword>
<comment type="caution">
    <text evidence="10">Lacks conserved residue(s) required for the propagation of feature annotation.</text>
</comment>
<evidence type="ECO:0000256" key="9">
    <source>
        <dbReference type="ARBA" id="ARBA00023224"/>
    </source>
</evidence>
<gene>
    <name evidence="11" type="primary">OR47</name>
</gene>
<dbReference type="GO" id="GO:0005549">
    <property type="term" value="F:odorant binding"/>
    <property type="evidence" value="ECO:0007669"/>
    <property type="project" value="InterPro"/>
</dbReference>
<reference evidence="11" key="1">
    <citation type="submission" date="2017-10" db="EMBL/GenBank/DDBJ databases">
        <authorList>
            <person name="Banno H."/>
            <person name="Chua N.-H."/>
        </authorList>
    </citation>
    <scope>NUCLEOTIDE SEQUENCE</scope>
</reference>
<comment type="similarity">
    <text evidence="10">Belongs to the insect chemoreceptor superfamily. Heteromeric odorant receptor channel (TC 1.A.69) family.</text>
</comment>
<evidence type="ECO:0000256" key="3">
    <source>
        <dbReference type="ARBA" id="ARBA00022606"/>
    </source>
</evidence>
<keyword evidence="5 10" id="KW-0552">Olfaction</keyword>
<dbReference type="GO" id="GO:0007165">
    <property type="term" value="P:signal transduction"/>
    <property type="evidence" value="ECO:0007669"/>
    <property type="project" value="UniProtKB-KW"/>
</dbReference>
<dbReference type="InterPro" id="IPR004117">
    <property type="entry name" value="7tm6_olfct_rcpt"/>
</dbReference>
<evidence type="ECO:0000256" key="4">
    <source>
        <dbReference type="ARBA" id="ARBA00022692"/>
    </source>
</evidence>
<evidence type="ECO:0000256" key="1">
    <source>
        <dbReference type="ARBA" id="ARBA00004651"/>
    </source>
</evidence>
<organism evidence="11">
    <name type="scientific">Yemma signatus</name>
    <dbReference type="NCBI Taxonomy" id="300820"/>
    <lineage>
        <taxon>Eukaryota</taxon>
        <taxon>Metazoa</taxon>
        <taxon>Ecdysozoa</taxon>
        <taxon>Arthropoda</taxon>
        <taxon>Hexapoda</taxon>
        <taxon>Insecta</taxon>
        <taxon>Pterygota</taxon>
        <taxon>Neoptera</taxon>
        <taxon>Paraneoptera</taxon>
        <taxon>Hemiptera</taxon>
        <taxon>Heteroptera</taxon>
        <taxon>Panheteroptera</taxon>
        <taxon>Pentatomomorpha</taxon>
        <taxon>Lygaeoidea</taxon>
        <taxon>Berytidae</taxon>
        <taxon>Yemma</taxon>
    </lineage>
</organism>
<evidence type="ECO:0000256" key="7">
    <source>
        <dbReference type="ARBA" id="ARBA00023136"/>
    </source>
</evidence>
<sequence>MIKNERAKMLVSFLKVGGLWFSFPESRYGRLVTAVQVLRLLQNIFGWYLCVCPLFRDGASFLFTSTAVFIPIMFTCMQCSAYFFAYRKEVEAVIKDSDSHLCSHTEDWAKRIVDEDTKLLKWVCNFLNYAMSSFIISYNVGPPIFDLIRFFLGHQDPYILPLPLSAYFDKDQGRNLKHYSIIFFCLVWFLSVAPATIGFIILILYRVSVLTSSMKIIKRRLRDLYDPEDKDVDIIRVPWNLSTTIKIHQQVIRLNDKMNEALSSDIILWKLIFNLSLCFLMLLMNQALGKDILLVILSATFSLMLSTVLVGVCFASNYLQTMSDDIFNEIYSLPWYRKSPEVRKVICMMLMESNRTLTIDYKSTFYVNLESFVQVFNTSYSYYTLMNTVKEK</sequence>
<evidence type="ECO:0000313" key="11">
    <source>
        <dbReference type="EMBL" id="AXX83048.1"/>
    </source>
</evidence>
<dbReference type="EMBL" id="MG204682">
    <property type="protein sequence ID" value="AXX83048.1"/>
    <property type="molecule type" value="mRNA"/>
</dbReference>